<keyword evidence="2" id="KW-1185">Reference proteome</keyword>
<protein>
    <submittedName>
        <fullName evidence="3">UPF0481 protein At3g47200-like</fullName>
    </submittedName>
</protein>
<sequence length="489" mass="57635">MASPSHHSVLKEELPDQPVIVYMPKDLEPDLNNTCWIFRVPEKLRKVNEAAYAPHLVTIGPLHHGNPKLNAMEHQKFKYEQQFWNRDSWKHIEEGKRIEFMDNLLPRIQSSDAVTFDFVPAVANNRLDFIRMILRDACFIFELFLRNYENRSGDYILRTPWLKAGIKLDLIMLENQLPYFVFKELFDFIYSEDENGTESKNNHYLSGLNGESKRSDFFKNISCEFFLDYYSFGKLLAETTYMQMTKSTHKIRFADLVKDLKDGEIKILFKRIKHFTDLVGKFMLLGDQFPKKDDAMFCLCTATQLSRAGVKFVRCKENRVIADIKKKREPYPMFKGVYRNYLKLEIPELKVQGNTECIMRNVMALEQFVYPDELFICNYVFLLDQLISTAEDVEFMIDKKIVHNWLGSNEAVVRMVNKLCDQIVVSRYFYAGLRQRLNQYYDNPWNFFKATLMRVYFKDLFPISSTIIGIVFLVFSSSLPIQLSRGLFF</sequence>
<keyword evidence="1" id="KW-0812">Transmembrane</keyword>
<proteinExistence type="predicted"/>
<reference evidence="3" key="1">
    <citation type="submission" date="2025-08" db="UniProtKB">
        <authorList>
            <consortium name="RefSeq"/>
        </authorList>
    </citation>
    <scope>IDENTIFICATION</scope>
    <source>
        <tissue evidence="3">Seedling</tissue>
    </source>
</reference>
<organism evidence="2 3">
    <name type="scientific">Ziziphus jujuba</name>
    <name type="common">Chinese jujube</name>
    <name type="synonym">Ziziphus sativa</name>
    <dbReference type="NCBI Taxonomy" id="326968"/>
    <lineage>
        <taxon>Eukaryota</taxon>
        <taxon>Viridiplantae</taxon>
        <taxon>Streptophyta</taxon>
        <taxon>Embryophyta</taxon>
        <taxon>Tracheophyta</taxon>
        <taxon>Spermatophyta</taxon>
        <taxon>Magnoliopsida</taxon>
        <taxon>eudicotyledons</taxon>
        <taxon>Gunneridae</taxon>
        <taxon>Pentapetalae</taxon>
        <taxon>rosids</taxon>
        <taxon>fabids</taxon>
        <taxon>Rosales</taxon>
        <taxon>Rhamnaceae</taxon>
        <taxon>Paliureae</taxon>
        <taxon>Ziziphus</taxon>
    </lineage>
</organism>
<accession>A0ABM4ADP7</accession>
<dbReference type="PANTHER" id="PTHR31170">
    <property type="entry name" value="BNAC04G53230D PROTEIN"/>
    <property type="match status" value="1"/>
</dbReference>
<keyword evidence="1" id="KW-1133">Transmembrane helix</keyword>
<dbReference type="InterPro" id="IPR004158">
    <property type="entry name" value="DUF247_pln"/>
</dbReference>
<evidence type="ECO:0000313" key="2">
    <source>
        <dbReference type="Proteomes" id="UP001652623"/>
    </source>
</evidence>
<keyword evidence="1" id="KW-0472">Membrane</keyword>
<dbReference type="GeneID" id="132804447"/>
<name>A0ABM4ADP7_ZIZJJ</name>
<dbReference type="PANTHER" id="PTHR31170:SF9">
    <property type="entry name" value="PROTEIN, PUTATIVE (DUF247)-RELATED"/>
    <property type="match status" value="1"/>
</dbReference>
<gene>
    <name evidence="3" type="primary">LOC132804447</name>
</gene>
<dbReference type="Proteomes" id="UP001652623">
    <property type="component" value="Chromosome 7"/>
</dbReference>
<feature type="transmembrane region" description="Helical" evidence="1">
    <location>
        <begin position="460"/>
        <end position="481"/>
    </location>
</feature>
<dbReference type="RefSeq" id="XP_060674832.1">
    <property type="nucleotide sequence ID" value="XM_060818849.1"/>
</dbReference>
<dbReference type="Pfam" id="PF03140">
    <property type="entry name" value="DUF247"/>
    <property type="match status" value="1"/>
</dbReference>
<evidence type="ECO:0000256" key="1">
    <source>
        <dbReference type="SAM" id="Phobius"/>
    </source>
</evidence>
<evidence type="ECO:0000313" key="3">
    <source>
        <dbReference type="RefSeq" id="XP_060674832.1"/>
    </source>
</evidence>